<evidence type="ECO:0000256" key="2">
    <source>
        <dbReference type="ARBA" id="ARBA00022475"/>
    </source>
</evidence>
<name>A0A6P9AA30_THRPL</name>
<dbReference type="InterPro" id="IPR013604">
    <property type="entry name" value="7TM_chemorcpt"/>
</dbReference>
<dbReference type="GO" id="GO:0007165">
    <property type="term" value="P:signal transduction"/>
    <property type="evidence" value="ECO:0007669"/>
    <property type="project" value="UniProtKB-KW"/>
</dbReference>
<evidence type="ECO:0000256" key="4">
    <source>
        <dbReference type="ARBA" id="ARBA00022989"/>
    </source>
</evidence>
<keyword evidence="4 6" id="KW-1133">Transmembrane helix</keyword>
<dbReference type="InParanoid" id="A0A6P9AA30"/>
<keyword evidence="6" id="KW-0675">Receptor</keyword>
<dbReference type="KEGG" id="tpal:117653393"/>
<comment type="caution">
    <text evidence="6">Lacks conserved residue(s) required for the propagation of feature annotation.</text>
</comment>
<organism evidence="8">
    <name type="scientific">Thrips palmi</name>
    <name type="common">Melon thrips</name>
    <dbReference type="NCBI Taxonomy" id="161013"/>
    <lineage>
        <taxon>Eukaryota</taxon>
        <taxon>Metazoa</taxon>
        <taxon>Ecdysozoa</taxon>
        <taxon>Arthropoda</taxon>
        <taxon>Hexapoda</taxon>
        <taxon>Insecta</taxon>
        <taxon>Pterygota</taxon>
        <taxon>Neoptera</taxon>
        <taxon>Paraneoptera</taxon>
        <taxon>Thysanoptera</taxon>
        <taxon>Terebrantia</taxon>
        <taxon>Thripoidea</taxon>
        <taxon>Thripidae</taxon>
        <taxon>Thrips</taxon>
    </lineage>
</organism>
<dbReference type="GeneID" id="117653393"/>
<comment type="function">
    <text evidence="6">Gustatory receptor which mediates acceptance or avoidance behavior, depending on its substrates.</text>
</comment>
<evidence type="ECO:0000313" key="8">
    <source>
        <dbReference type="RefSeq" id="XP_034254928.1"/>
    </source>
</evidence>
<evidence type="ECO:0000256" key="3">
    <source>
        <dbReference type="ARBA" id="ARBA00022692"/>
    </source>
</evidence>
<feature type="transmembrane region" description="Helical" evidence="6">
    <location>
        <begin position="72"/>
        <end position="92"/>
    </location>
</feature>
<sequence length="363" mass="40346">MKYAVPLLMAAPAEETYINLVFTAGLVAKTVAAAIERMVVVRCRLERTALVQGIVRYTTSCPPKSRAWRGMVLVLMAFVFWSLFIPGVILYLRLVEGMPFERHIVFLANTLVPTVCMSLSDCAFAAVLAACVFLAEDVAEDAEREMAGLSGATTLADLDKARAVRALRTRQQRLHDVVLACNQAHGASNLCWLSLVVLESCVFLFFGMAYIRDKLSGHKGRDGSGGAIGLLWGCALIIRFIANCILGQRLCHNHGRISEVLQGLLAVNPCISNDTIKEVRGFFHQVLVQDNRCGVFDLLYFDLKTMTAVIGSFTTFLVILFQFESDVSTPQAKATRHLVTDYTQFLALWRPNRTFWLEEISLR</sequence>
<keyword evidence="6" id="KW-0807">Transducer</keyword>
<dbReference type="GO" id="GO:0050909">
    <property type="term" value="P:sensory perception of taste"/>
    <property type="evidence" value="ECO:0007669"/>
    <property type="project" value="InterPro"/>
</dbReference>
<feature type="transmembrane region" description="Helical" evidence="6">
    <location>
        <begin position="223"/>
        <end position="242"/>
    </location>
</feature>
<protein>
    <recommendedName>
        <fullName evidence="6">Gustatory receptor</fullName>
    </recommendedName>
</protein>
<dbReference type="AlphaFoldDB" id="A0A6P9AA30"/>
<keyword evidence="7" id="KW-1185">Reference proteome</keyword>
<feature type="transmembrane region" description="Helical" evidence="6">
    <location>
        <begin position="104"/>
        <end position="135"/>
    </location>
</feature>
<evidence type="ECO:0000256" key="6">
    <source>
        <dbReference type="RuleBase" id="RU363108"/>
    </source>
</evidence>
<comment type="subcellular location">
    <subcellularLocation>
        <location evidence="1 6">Cell membrane</location>
        <topology evidence="1 6">Multi-pass membrane protein</topology>
    </subcellularLocation>
</comment>
<dbReference type="GO" id="GO:0005886">
    <property type="term" value="C:plasma membrane"/>
    <property type="evidence" value="ECO:0007669"/>
    <property type="project" value="UniProtKB-SubCell"/>
</dbReference>
<comment type="similarity">
    <text evidence="6">Belongs to the insect chemoreceptor superfamily. Gustatory receptor (GR) family.</text>
</comment>
<evidence type="ECO:0000313" key="7">
    <source>
        <dbReference type="Proteomes" id="UP000515158"/>
    </source>
</evidence>
<reference evidence="8" key="1">
    <citation type="submission" date="2025-08" db="UniProtKB">
        <authorList>
            <consortium name="RefSeq"/>
        </authorList>
    </citation>
    <scope>IDENTIFICATION</scope>
    <source>
        <tissue evidence="8">Total insect</tissue>
    </source>
</reference>
<gene>
    <name evidence="8" type="primary">LOC117653393</name>
</gene>
<dbReference type="Proteomes" id="UP000515158">
    <property type="component" value="Unplaced"/>
</dbReference>
<dbReference type="RefSeq" id="XP_034254928.1">
    <property type="nucleotide sequence ID" value="XM_034399037.1"/>
</dbReference>
<accession>A0A6P9AA30</accession>
<dbReference type="Pfam" id="PF08395">
    <property type="entry name" value="7tm_7"/>
    <property type="match status" value="1"/>
</dbReference>
<evidence type="ECO:0000256" key="5">
    <source>
        <dbReference type="ARBA" id="ARBA00023136"/>
    </source>
</evidence>
<feature type="transmembrane region" description="Helical" evidence="6">
    <location>
        <begin position="192"/>
        <end position="211"/>
    </location>
</feature>
<keyword evidence="5 6" id="KW-0472">Membrane</keyword>
<keyword evidence="3 6" id="KW-0812">Transmembrane</keyword>
<proteinExistence type="inferred from homology"/>
<evidence type="ECO:0000256" key="1">
    <source>
        <dbReference type="ARBA" id="ARBA00004651"/>
    </source>
</evidence>
<keyword evidence="2 6" id="KW-1003">Cell membrane</keyword>
<dbReference type="OrthoDB" id="10654530at2759"/>